<feature type="compositionally biased region" description="Low complexity" evidence="1">
    <location>
        <begin position="31"/>
        <end position="41"/>
    </location>
</feature>
<dbReference type="AlphaFoldDB" id="A0A6A5YXC8"/>
<feature type="region of interest" description="Disordered" evidence="1">
    <location>
        <begin position="15"/>
        <end position="69"/>
    </location>
</feature>
<dbReference type="EMBL" id="ML977333">
    <property type="protein sequence ID" value="KAF2111792.1"/>
    <property type="molecule type" value="Genomic_DNA"/>
</dbReference>
<organism evidence="2 3">
    <name type="scientific">Lophiotrema nucula</name>
    <dbReference type="NCBI Taxonomy" id="690887"/>
    <lineage>
        <taxon>Eukaryota</taxon>
        <taxon>Fungi</taxon>
        <taxon>Dikarya</taxon>
        <taxon>Ascomycota</taxon>
        <taxon>Pezizomycotina</taxon>
        <taxon>Dothideomycetes</taxon>
        <taxon>Pleosporomycetidae</taxon>
        <taxon>Pleosporales</taxon>
        <taxon>Lophiotremataceae</taxon>
        <taxon>Lophiotrema</taxon>
    </lineage>
</organism>
<feature type="compositionally biased region" description="Polar residues" evidence="1">
    <location>
        <begin position="17"/>
        <end position="30"/>
    </location>
</feature>
<dbReference type="Proteomes" id="UP000799770">
    <property type="component" value="Unassembled WGS sequence"/>
</dbReference>
<reference evidence="2" key="1">
    <citation type="journal article" date="2020" name="Stud. Mycol.">
        <title>101 Dothideomycetes genomes: a test case for predicting lifestyles and emergence of pathogens.</title>
        <authorList>
            <person name="Haridas S."/>
            <person name="Albert R."/>
            <person name="Binder M."/>
            <person name="Bloem J."/>
            <person name="Labutti K."/>
            <person name="Salamov A."/>
            <person name="Andreopoulos B."/>
            <person name="Baker S."/>
            <person name="Barry K."/>
            <person name="Bills G."/>
            <person name="Bluhm B."/>
            <person name="Cannon C."/>
            <person name="Castanera R."/>
            <person name="Culley D."/>
            <person name="Daum C."/>
            <person name="Ezra D."/>
            <person name="Gonzalez J."/>
            <person name="Henrissat B."/>
            <person name="Kuo A."/>
            <person name="Liang C."/>
            <person name="Lipzen A."/>
            <person name="Lutzoni F."/>
            <person name="Magnuson J."/>
            <person name="Mondo S."/>
            <person name="Nolan M."/>
            <person name="Ohm R."/>
            <person name="Pangilinan J."/>
            <person name="Park H.-J."/>
            <person name="Ramirez L."/>
            <person name="Alfaro M."/>
            <person name="Sun H."/>
            <person name="Tritt A."/>
            <person name="Yoshinaga Y."/>
            <person name="Zwiers L.-H."/>
            <person name="Turgeon B."/>
            <person name="Goodwin S."/>
            <person name="Spatafora J."/>
            <person name="Crous P."/>
            <person name="Grigoriev I."/>
        </authorList>
    </citation>
    <scope>NUCLEOTIDE SEQUENCE</scope>
    <source>
        <strain evidence="2">CBS 627.86</strain>
    </source>
</reference>
<gene>
    <name evidence="2" type="ORF">BDV96DRAFT_178028</name>
</gene>
<accession>A0A6A5YXC8</accession>
<feature type="compositionally biased region" description="Polar residues" evidence="1">
    <location>
        <begin position="231"/>
        <end position="240"/>
    </location>
</feature>
<sequence length="324" mass="35634">MPLCRRVSERLHKILRRNSTSKSISDPKPNSTATSASASDTPPRRPPPTQQHGTFHSTTTVLSTCPRTGENPCRCQYSTYEDKEVSRPKIAHPDARFSLRDNERKGRRPSLDRLGSRGRAEHLMSLQRVEEGDEGEDDQLKGYTEQSERVDSLDPSKVALPDSDDDGLGDVETIDGTNDDDEAIHTAPSHPSRSSSSSTPSITSDSTLVDPETFGAPHTWIRTPHPPPFRASTSSDSDNTLVDAEDYGAPQTWISTSCSWRDSWTQVRRPLSSRQAAVQVEIREGAEVGSKKSGDGDGDGDGERKSGLRDVGTVGRWRPQRRST</sequence>
<evidence type="ECO:0000313" key="2">
    <source>
        <dbReference type="EMBL" id="KAF2111792.1"/>
    </source>
</evidence>
<proteinExistence type="predicted"/>
<evidence type="ECO:0000256" key="1">
    <source>
        <dbReference type="SAM" id="MobiDB-lite"/>
    </source>
</evidence>
<feature type="compositionally biased region" description="Acidic residues" evidence="1">
    <location>
        <begin position="162"/>
        <end position="182"/>
    </location>
</feature>
<feature type="compositionally biased region" description="Polar residues" evidence="1">
    <location>
        <begin position="52"/>
        <end position="66"/>
    </location>
</feature>
<keyword evidence="3" id="KW-1185">Reference proteome</keyword>
<feature type="compositionally biased region" description="Low complexity" evidence="1">
    <location>
        <begin position="188"/>
        <end position="207"/>
    </location>
</feature>
<protein>
    <submittedName>
        <fullName evidence="2">Uncharacterized protein</fullName>
    </submittedName>
</protein>
<feature type="compositionally biased region" description="Basic and acidic residues" evidence="1">
    <location>
        <begin position="282"/>
        <end position="308"/>
    </location>
</feature>
<feature type="region of interest" description="Disordered" evidence="1">
    <location>
        <begin position="282"/>
        <end position="324"/>
    </location>
</feature>
<feature type="region of interest" description="Disordered" evidence="1">
    <location>
        <begin position="81"/>
        <end position="244"/>
    </location>
</feature>
<feature type="compositionally biased region" description="Basic and acidic residues" evidence="1">
    <location>
        <begin position="81"/>
        <end position="122"/>
    </location>
</feature>
<name>A0A6A5YXC8_9PLEO</name>
<evidence type="ECO:0000313" key="3">
    <source>
        <dbReference type="Proteomes" id="UP000799770"/>
    </source>
</evidence>